<feature type="binding site" evidence="5">
    <location>
        <position position="267"/>
    </location>
    <ligand>
        <name>ATP</name>
        <dbReference type="ChEBI" id="CHEBI:30616"/>
    </ligand>
</feature>
<dbReference type="PROSITE" id="PS50011">
    <property type="entry name" value="PROTEIN_KINASE_DOM"/>
    <property type="match status" value="1"/>
</dbReference>
<feature type="compositionally biased region" description="Polar residues" evidence="6">
    <location>
        <begin position="67"/>
        <end position="83"/>
    </location>
</feature>
<evidence type="ECO:0000256" key="1">
    <source>
        <dbReference type="ARBA" id="ARBA00022679"/>
    </source>
</evidence>
<keyword evidence="1" id="KW-0808">Transferase</keyword>
<protein>
    <recommendedName>
        <fullName evidence="7">Protein kinase domain-containing protein</fullName>
    </recommendedName>
</protein>
<feature type="region of interest" description="Disordered" evidence="6">
    <location>
        <begin position="154"/>
        <end position="184"/>
    </location>
</feature>
<dbReference type="Pfam" id="PF00069">
    <property type="entry name" value="Pkinase"/>
    <property type="match status" value="1"/>
</dbReference>
<keyword evidence="9" id="KW-1185">Reference proteome</keyword>
<dbReference type="InterPro" id="IPR000719">
    <property type="entry name" value="Prot_kinase_dom"/>
</dbReference>
<evidence type="ECO:0000313" key="9">
    <source>
        <dbReference type="Proteomes" id="UP001603857"/>
    </source>
</evidence>
<dbReference type="PANTHER" id="PTHR46146:SF14">
    <property type="entry name" value="SERINE_THREONINE-KINASE CCR4-LIKE PROTEIN"/>
    <property type="match status" value="1"/>
</dbReference>
<feature type="compositionally biased region" description="Polar residues" evidence="6">
    <location>
        <begin position="154"/>
        <end position="170"/>
    </location>
</feature>
<organism evidence="8 9">
    <name type="scientific">Flemingia macrophylla</name>
    <dbReference type="NCBI Taxonomy" id="520843"/>
    <lineage>
        <taxon>Eukaryota</taxon>
        <taxon>Viridiplantae</taxon>
        <taxon>Streptophyta</taxon>
        <taxon>Embryophyta</taxon>
        <taxon>Tracheophyta</taxon>
        <taxon>Spermatophyta</taxon>
        <taxon>Magnoliopsida</taxon>
        <taxon>eudicotyledons</taxon>
        <taxon>Gunneridae</taxon>
        <taxon>Pentapetalae</taxon>
        <taxon>rosids</taxon>
        <taxon>fabids</taxon>
        <taxon>Fabales</taxon>
        <taxon>Fabaceae</taxon>
        <taxon>Papilionoideae</taxon>
        <taxon>50 kb inversion clade</taxon>
        <taxon>NPAAA clade</taxon>
        <taxon>indigoferoid/millettioid clade</taxon>
        <taxon>Phaseoleae</taxon>
        <taxon>Flemingia</taxon>
    </lineage>
</organism>
<dbReference type="PANTHER" id="PTHR46146">
    <property type="entry name" value="SERINE/THREONINE-PROTEIN KINASE-LIKE PROTEIN CCR4"/>
    <property type="match status" value="1"/>
</dbReference>
<evidence type="ECO:0000256" key="4">
    <source>
        <dbReference type="ARBA" id="ARBA00022840"/>
    </source>
</evidence>
<dbReference type="Gene3D" id="1.10.510.10">
    <property type="entry name" value="Transferase(Phosphotransferase) domain 1"/>
    <property type="match status" value="1"/>
</dbReference>
<dbReference type="PROSITE" id="PS00108">
    <property type="entry name" value="PROTEIN_KINASE_ST"/>
    <property type="match status" value="1"/>
</dbReference>
<dbReference type="Proteomes" id="UP001603857">
    <property type="component" value="Unassembled WGS sequence"/>
</dbReference>
<keyword evidence="3" id="KW-0418">Kinase</keyword>
<reference evidence="8 9" key="1">
    <citation type="submission" date="2024-08" db="EMBL/GenBank/DDBJ databases">
        <title>Insights into the chromosomal genome structure of Flemingia macrophylla.</title>
        <authorList>
            <person name="Ding Y."/>
            <person name="Zhao Y."/>
            <person name="Bi W."/>
            <person name="Wu M."/>
            <person name="Zhao G."/>
            <person name="Gong Y."/>
            <person name="Li W."/>
            <person name="Zhang P."/>
        </authorList>
    </citation>
    <scope>NUCLEOTIDE SEQUENCE [LARGE SCALE GENOMIC DNA]</scope>
    <source>
        <strain evidence="8">DYQJB</strain>
        <tissue evidence="8">Leaf</tissue>
    </source>
</reference>
<name>A0ABD1MC81_9FABA</name>
<feature type="domain" description="Protein kinase" evidence="7">
    <location>
        <begin position="239"/>
        <end position="518"/>
    </location>
</feature>
<dbReference type="GO" id="GO:0016301">
    <property type="term" value="F:kinase activity"/>
    <property type="evidence" value="ECO:0007669"/>
    <property type="project" value="UniProtKB-KW"/>
</dbReference>
<accession>A0ABD1MC81</accession>
<evidence type="ECO:0000256" key="2">
    <source>
        <dbReference type="ARBA" id="ARBA00022741"/>
    </source>
</evidence>
<dbReference type="EMBL" id="JBGMDY010000005">
    <property type="protein sequence ID" value="KAL2333400.1"/>
    <property type="molecule type" value="Genomic_DNA"/>
</dbReference>
<evidence type="ECO:0000313" key="8">
    <source>
        <dbReference type="EMBL" id="KAL2333400.1"/>
    </source>
</evidence>
<dbReference type="InterPro" id="IPR011009">
    <property type="entry name" value="Kinase-like_dom_sf"/>
</dbReference>
<dbReference type="PROSITE" id="PS00107">
    <property type="entry name" value="PROTEIN_KINASE_ATP"/>
    <property type="match status" value="1"/>
</dbReference>
<gene>
    <name evidence="8" type="ORF">Fmac_014613</name>
</gene>
<feature type="region of interest" description="Disordered" evidence="6">
    <location>
        <begin position="67"/>
        <end position="96"/>
    </location>
</feature>
<keyword evidence="2 5" id="KW-0547">Nucleotide-binding</keyword>
<dbReference type="InterPro" id="IPR017441">
    <property type="entry name" value="Protein_kinase_ATP_BS"/>
</dbReference>
<dbReference type="InterPro" id="IPR008271">
    <property type="entry name" value="Ser/Thr_kinase_AS"/>
</dbReference>
<sequence>MEAILLSKPTPVKMDDEHFGSIDITDDAIISYSGRVESLIRSETASFFGESRLPSFASRVDRAIRSRTPSNFGTSPVHSVSSTEDNERRSGGTSGADLGTLFPVNGFAAAVDKKTITAGLSLVESLIRSETASFFGESRLPSFASRVDRAIRSRTPSNFGTSPVHSVSSTEDNERRPGGTSGADLGTLFPVNGFAAALDKNTITAGLSLVETGATRHDFEVEGIQLFTLAELVEATNNFSRNKKIGAGSFAVVYRAKLVSGREVAVKRGQTWPKRKSEVMSELAFLSRLHHKNLVGIVGFCEEKDERLLVCEYMKNGTLYDHLHGKGSSVLNSWKMRVKIALDASRGIQYLHDYVVPSIIHKDVKSSNILLDATWTAKVSDFGLSLMSPEPDQRPMNRAGTVGYIDPEYYGLNVLTTKSDVYGLGVVLLELLTGKRPIFLYGEDGGTLLSVHRLVDFAVPAILGGDLVKILDPRVGPLDVNEVEAVELVAHTALQCVNLKGKERPTMTDIVVVLQRALAICDSSIYSGTSYDVSVRKAVMQHCMTVGAIQL</sequence>
<dbReference type="Gene3D" id="3.30.200.20">
    <property type="entry name" value="Phosphorylase Kinase, domain 1"/>
    <property type="match status" value="1"/>
</dbReference>
<keyword evidence="4 5" id="KW-0067">ATP-binding</keyword>
<dbReference type="GO" id="GO:0005524">
    <property type="term" value="F:ATP binding"/>
    <property type="evidence" value="ECO:0007669"/>
    <property type="project" value="UniProtKB-UniRule"/>
</dbReference>
<evidence type="ECO:0000256" key="5">
    <source>
        <dbReference type="PROSITE-ProRule" id="PRU10141"/>
    </source>
</evidence>
<proteinExistence type="predicted"/>
<evidence type="ECO:0000259" key="7">
    <source>
        <dbReference type="PROSITE" id="PS50011"/>
    </source>
</evidence>
<dbReference type="AlphaFoldDB" id="A0ABD1MC81"/>
<comment type="caution">
    <text evidence="8">The sequence shown here is derived from an EMBL/GenBank/DDBJ whole genome shotgun (WGS) entry which is preliminary data.</text>
</comment>
<evidence type="ECO:0000256" key="6">
    <source>
        <dbReference type="SAM" id="MobiDB-lite"/>
    </source>
</evidence>
<dbReference type="SMART" id="SM00220">
    <property type="entry name" value="S_TKc"/>
    <property type="match status" value="1"/>
</dbReference>
<evidence type="ECO:0000256" key="3">
    <source>
        <dbReference type="ARBA" id="ARBA00022777"/>
    </source>
</evidence>
<dbReference type="SUPFAM" id="SSF56112">
    <property type="entry name" value="Protein kinase-like (PK-like)"/>
    <property type="match status" value="1"/>
</dbReference>